<accession>A0A0A8XVU8</accession>
<reference evidence="1" key="1">
    <citation type="submission" date="2014-09" db="EMBL/GenBank/DDBJ databases">
        <authorList>
            <person name="Magalhaes I.L.F."/>
            <person name="Oliveira U."/>
            <person name="Santos F.R."/>
            <person name="Vidigal T.H.D.A."/>
            <person name="Brescovit A.D."/>
            <person name="Santos A.J."/>
        </authorList>
    </citation>
    <scope>NUCLEOTIDE SEQUENCE</scope>
    <source>
        <tissue evidence="1">Shoot tissue taken approximately 20 cm above the soil surface</tissue>
    </source>
</reference>
<dbReference type="EMBL" id="GBRH01281100">
    <property type="protein sequence ID" value="JAD16795.1"/>
    <property type="molecule type" value="Transcribed_RNA"/>
</dbReference>
<protein>
    <submittedName>
        <fullName evidence="1">Uncharacterized protein</fullName>
    </submittedName>
</protein>
<reference evidence="1" key="2">
    <citation type="journal article" date="2015" name="Data Brief">
        <title>Shoot transcriptome of the giant reed, Arundo donax.</title>
        <authorList>
            <person name="Barrero R.A."/>
            <person name="Guerrero F.D."/>
            <person name="Moolhuijzen P."/>
            <person name="Goolsby J.A."/>
            <person name="Tidwell J."/>
            <person name="Bellgard S.E."/>
            <person name="Bellgard M.I."/>
        </authorList>
    </citation>
    <scope>NUCLEOTIDE SEQUENCE</scope>
    <source>
        <tissue evidence="1">Shoot tissue taken approximately 20 cm above the soil surface</tissue>
    </source>
</reference>
<name>A0A0A8XVU8_ARUDO</name>
<proteinExistence type="predicted"/>
<organism evidence="1">
    <name type="scientific">Arundo donax</name>
    <name type="common">Giant reed</name>
    <name type="synonym">Donax arundinaceus</name>
    <dbReference type="NCBI Taxonomy" id="35708"/>
    <lineage>
        <taxon>Eukaryota</taxon>
        <taxon>Viridiplantae</taxon>
        <taxon>Streptophyta</taxon>
        <taxon>Embryophyta</taxon>
        <taxon>Tracheophyta</taxon>
        <taxon>Spermatophyta</taxon>
        <taxon>Magnoliopsida</taxon>
        <taxon>Liliopsida</taxon>
        <taxon>Poales</taxon>
        <taxon>Poaceae</taxon>
        <taxon>PACMAD clade</taxon>
        <taxon>Arundinoideae</taxon>
        <taxon>Arundineae</taxon>
        <taxon>Arundo</taxon>
    </lineage>
</organism>
<dbReference type="AlphaFoldDB" id="A0A0A8XVU8"/>
<sequence length="30" mass="3600">MIQLIQLVQQAHGKKIVRLIHIRYPTCDKR</sequence>
<evidence type="ECO:0000313" key="1">
    <source>
        <dbReference type="EMBL" id="JAD16795.1"/>
    </source>
</evidence>